<name>A0AAD5ME17_PARTN</name>
<dbReference type="Proteomes" id="UP001196413">
    <property type="component" value="Unassembled WGS sequence"/>
</dbReference>
<sequence>MTISKSPLLRSHRQNLSMSIIIEDESKIYYSNNPAPDTSRQRPSSSTGALSGPPIKRSESHRFSEKMPLDYHNSLNGHPVYHSSRLAKSLTV</sequence>
<dbReference type="AlphaFoldDB" id="A0AAD5ME17"/>
<accession>A0AAD5ME17</accession>
<evidence type="ECO:0000256" key="1">
    <source>
        <dbReference type="SAM" id="MobiDB-lite"/>
    </source>
</evidence>
<evidence type="ECO:0000313" key="3">
    <source>
        <dbReference type="Proteomes" id="UP001196413"/>
    </source>
</evidence>
<feature type="compositionally biased region" description="Polar residues" evidence="1">
    <location>
        <begin position="30"/>
        <end position="49"/>
    </location>
</feature>
<evidence type="ECO:0000313" key="2">
    <source>
        <dbReference type="EMBL" id="KAJ1347302.1"/>
    </source>
</evidence>
<reference evidence="2" key="1">
    <citation type="submission" date="2021-06" db="EMBL/GenBank/DDBJ databases">
        <title>Parelaphostrongylus tenuis whole genome reference sequence.</title>
        <authorList>
            <person name="Garwood T.J."/>
            <person name="Larsen P.A."/>
            <person name="Fountain-Jones N.M."/>
            <person name="Garbe J.R."/>
            <person name="Macchietto M.G."/>
            <person name="Kania S.A."/>
            <person name="Gerhold R.W."/>
            <person name="Richards J.E."/>
            <person name="Wolf T.M."/>
        </authorList>
    </citation>
    <scope>NUCLEOTIDE SEQUENCE</scope>
    <source>
        <strain evidence="2">MNPRO001-30</strain>
        <tissue evidence="2">Meninges</tissue>
    </source>
</reference>
<comment type="caution">
    <text evidence="2">The sequence shown here is derived from an EMBL/GenBank/DDBJ whole genome shotgun (WGS) entry which is preliminary data.</text>
</comment>
<dbReference type="EMBL" id="JAHQIW010000301">
    <property type="protein sequence ID" value="KAJ1347302.1"/>
    <property type="molecule type" value="Genomic_DNA"/>
</dbReference>
<proteinExistence type="predicted"/>
<organism evidence="2 3">
    <name type="scientific">Parelaphostrongylus tenuis</name>
    <name type="common">Meningeal worm</name>
    <dbReference type="NCBI Taxonomy" id="148309"/>
    <lineage>
        <taxon>Eukaryota</taxon>
        <taxon>Metazoa</taxon>
        <taxon>Ecdysozoa</taxon>
        <taxon>Nematoda</taxon>
        <taxon>Chromadorea</taxon>
        <taxon>Rhabditida</taxon>
        <taxon>Rhabditina</taxon>
        <taxon>Rhabditomorpha</taxon>
        <taxon>Strongyloidea</taxon>
        <taxon>Metastrongylidae</taxon>
        <taxon>Parelaphostrongylus</taxon>
    </lineage>
</organism>
<feature type="compositionally biased region" description="Basic and acidic residues" evidence="1">
    <location>
        <begin position="56"/>
        <end position="69"/>
    </location>
</feature>
<feature type="region of interest" description="Disordered" evidence="1">
    <location>
        <begin position="30"/>
        <end position="92"/>
    </location>
</feature>
<protein>
    <submittedName>
        <fullName evidence="2">Uncharacterized protein</fullName>
    </submittedName>
</protein>
<keyword evidence="3" id="KW-1185">Reference proteome</keyword>
<gene>
    <name evidence="2" type="ORF">KIN20_002330</name>
</gene>